<keyword evidence="8" id="KW-1185">Reference proteome</keyword>
<dbReference type="GO" id="GO:0005634">
    <property type="term" value="C:nucleus"/>
    <property type="evidence" value="ECO:0007669"/>
    <property type="project" value="UniProtKB-SubCell"/>
</dbReference>
<organism evidence="7 8">
    <name type="scientific">Candidozyma pseudohaemuli</name>
    <dbReference type="NCBI Taxonomy" id="418784"/>
    <lineage>
        <taxon>Eukaryota</taxon>
        <taxon>Fungi</taxon>
        <taxon>Dikarya</taxon>
        <taxon>Ascomycota</taxon>
        <taxon>Saccharomycotina</taxon>
        <taxon>Pichiomycetes</taxon>
        <taxon>Metschnikowiaceae</taxon>
        <taxon>Candidozyma</taxon>
    </lineage>
</organism>
<dbReference type="GeneID" id="36565845"/>
<accession>A0A2P7YRC5</accession>
<dbReference type="PANTHER" id="PTHR16161:SF0">
    <property type="entry name" value="TRANSCRIPTIONAL PROTEIN SWT1"/>
    <property type="match status" value="1"/>
</dbReference>
<dbReference type="InterPro" id="IPR029060">
    <property type="entry name" value="PIN-like_dom_sf"/>
</dbReference>
<evidence type="ECO:0000259" key="6">
    <source>
        <dbReference type="SMART" id="SM00670"/>
    </source>
</evidence>
<evidence type="ECO:0000256" key="3">
    <source>
        <dbReference type="ARBA" id="ARBA00023242"/>
    </source>
</evidence>
<dbReference type="GO" id="GO:0004521">
    <property type="term" value="F:RNA endonuclease activity"/>
    <property type="evidence" value="ECO:0007669"/>
    <property type="project" value="EnsemblFungi"/>
</dbReference>
<keyword evidence="2" id="KW-0804">Transcription</keyword>
<dbReference type="GO" id="GO:0005737">
    <property type="term" value="C:cytoplasm"/>
    <property type="evidence" value="ECO:0007669"/>
    <property type="project" value="EnsemblFungi"/>
</dbReference>
<dbReference type="GO" id="GO:0071032">
    <property type="term" value="P:nuclear mRNA surveillance of mRNP export"/>
    <property type="evidence" value="ECO:0007669"/>
    <property type="project" value="EnsemblFungi"/>
</dbReference>
<dbReference type="InterPro" id="IPR002716">
    <property type="entry name" value="PIN_dom"/>
</dbReference>
<evidence type="ECO:0000256" key="2">
    <source>
        <dbReference type="ARBA" id="ARBA00023163"/>
    </source>
</evidence>
<dbReference type="FunFam" id="3.40.50.1010:FF:000045">
    <property type="entry name" value="Transcriptional protein swt1"/>
    <property type="match status" value="1"/>
</dbReference>
<evidence type="ECO:0000256" key="5">
    <source>
        <dbReference type="ARBA" id="ARBA00074620"/>
    </source>
</evidence>
<evidence type="ECO:0000256" key="1">
    <source>
        <dbReference type="ARBA" id="ARBA00004123"/>
    </source>
</evidence>
<comment type="subcellular location">
    <subcellularLocation>
        <location evidence="1">Nucleus</location>
    </subcellularLocation>
</comment>
<dbReference type="PANTHER" id="PTHR16161">
    <property type="entry name" value="TRANSCRIPTIONAL PROTEIN SWT1"/>
    <property type="match status" value="1"/>
</dbReference>
<dbReference type="CDD" id="cd18727">
    <property type="entry name" value="PIN_Swt1-like"/>
    <property type="match status" value="1"/>
</dbReference>
<dbReference type="SMART" id="SM00670">
    <property type="entry name" value="PINc"/>
    <property type="match status" value="1"/>
</dbReference>
<dbReference type="EMBL" id="PYFQ01000005">
    <property type="protein sequence ID" value="PSK38523.1"/>
    <property type="molecule type" value="Genomic_DNA"/>
</dbReference>
<gene>
    <name evidence="7" type="ORF">C7M61_002456</name>
</gene>
<dbReference type="InterPro" id="IPR049014">
    <property type="entry name" value="SWT1_C"/>
</dbReference>
<dbReference type="RefSeq" id="XP_024713755.1">
    <property type="nucleotide sequence ID" value="XM_024857829.1"/>
</dbReference>
<keyword evidence="3" id="KW-0539">Nucleus</keyword>
<proteinExistence type="inferred from homology"/>
<dbReference type="SUPFAM" id="SSF88723">
    <property type="entry name" value="PIN domain-like"/>
    <property type="match status" value="1"/>
</dbReference>
<name>A0A2P7YRC5_9ASCO</name>
<feature type="domain" description="PIN" evidence="6">
    <location>
        <begin position="107"/>
        <end position="236"/>
    </location>
</feature>
<dbReference type="VEuPathDB" id="FungiDB:C7M61_002456"/>
<sequence>MAIPSKYSSVGLLTADRRKVLASGATTKKPKPVEYIYRRINDKVNNAKERMKEEIGMISMDSKKETNAISAYVLTSRLQGAFNPDDMDMDALQLVHRETFIVSGNMSYLIVDTNFILSHLNVLDELRNLAEEHRLRMVIPTTVVQELDGLKNSKTRREKGNSVSLTSIGQLARWANDWIYNCFAKKDPAVIGQALDQRINRLAVKDDAILDCALYIQRTNPKTLQVLLTNDKNLCTKALLNELLTVSYRDGMTAAKIALMISHENFHRFGRIQEQKVVRERRIEVPDYTTQRYEEVIYNEVLQLTKSMIQHCMKLSYGEELDLVRGYDISKAASLVDVADIISRFWRTVFNQYFGSTTYRSQFASKSPSLEYCYKPTDKETLDDFITFWSGFLEALIQKE</sequence>
<evidence type="ECO:0000313" key="8">
    <source>
        <dbReference type="Proteomes" id="UP000241107"/>
    </source>
</evidence>
<evidence type="ECO:0000256" key="4">
    <source>
        <dbReference type="ARBA" id="ARBA00060839"/>
    </source>
</evidence>
<comment type="caution">
    <text evidence="7">The sequence shown here is derived from an EMBL/GenBank/DDBJ whole genome shotgun (WGS) entry which is preliminary data.</text>
</comment>
<comment type="similarity">
    <text evidence="4">Belongs to the SWT1 family.</text>
</comment>
<dbReference type="Pfam" id="PF21693">
    <property type="entry name" value="SWT1_3rd"/>
    <property type="match status" value="1"/>
</dbReference>
<dbReference type="Gene3D" id="3.40.50.1010">
    <property type="entry name" value="5'-nuclease"/>
    <property type="match status" value="1"/>
</dbReference>
<dbReference type="OrthoDB" id="2017974at2759"/>
<dbReference type="InterPro" id="IPR052626">
    <property type="entry name" value="SWT1_Regulator"/>
</dbReference>
<reference evidence="7 8" key="1">
    <citation type="submission" date="2018-03" db="EMBL/GenBank/DDBJ databases">
        <title>Candida pseudohaemulonii genome assembly and annotation.</title>
        <authorList>
            <person name="Munoz J.F."/>
            <person name="Gade L.G."/>
            <person name="Chow N.A."/>
            <person name="Litvintseva A.P."/>
            <person name="Loparev V.N."/>
            <person name="Cuomo C.A."/>
        </authorList>
    </citation>
    <scope>NUCLEOTIDE SEQUENCE [LARGE SCALE GENOMIC DNA]</scope>
    <source>
        <strain evidence="7 8">B12108</strain>
    </source>
</reference>
<evidence type="ECO:0000313" key="7">
    <source>
        <dbReference type="EMBL" id="PSK38523.1"/>
    </source>
</evidence>
<dbReference type="AlphaFoldDB" id="A0A2P7YRC5"/>
<dbReference type="Proteomes" id="UP000241107">
    <property type="component" value="Unassembled WGS sequence"/>
</dbReference>
<protein>
    <recommendedName>
        <fullName evidence="5">Transcriptional protein SWT1</fullName>
    </recommendedName>
</protein>
<dbReference type="Pfam" id="PF13638">
    <property type="entry name" value="PIN_4"/>
    <property type="match status" value="1"/>
</dbReference>